<accession>T2IAQ3</accession>
<dbReference type="RefSeq" id="WP_021829931.1">
    <property type="nucleotide sequence ID" value="NZ_CAQK01000254.1"/>
</dbReference>
<reference evidence="2 3" key="1">
    <citation type="submission" date="2013-01" db="EMBL/GenBank/DDBJ databases">
        <authorList>
            <person name="Bench S."/>
        </authorList>
    </citation>
    <scope>NUCLEOTIDE SEQUENCE [LARGE SCALE GENOMIC DNA]</scope>
    <source>
        <strain evidence="2 3">WH 8502</strain>
    </source>
</reference>
<dbReference type="EMBL" id="CAQK01000254">
    <property type="protein sequence ID" value="CCQ50183.1"/>
    <property type="molecule type" value="Genomic_DNA"/>
</dbReference>
<dbReference type="AlphaFoldDB" id="T2IAQ3"/>
<dbReference type="InterPro" id="IPR027417">
    <property type="entry name" value="P-loop_NTPase"/>
</dbReference>
<evidence type="ECO:0000313" key="2">
    <source>
        <dbReference type="EMBL" id="CCQ50183.1"/>
    </source>
</evidence>
<reference evidence="2 3" key="2">
    <citation type="submission" date="2013-09" db="EMBL/GenBank/DDBJ databases">
        <title>Whole genome comparison of six Crocosphaera watsonii strains with differing phenotypes.</title>
        <authorList>
            <person name="Bench S.R."/>
            <person name="Heller P."/>
            <person name="Frank I."/>
            <person name="Arciniega M."/>
            <person name="Shilova I.N."/>
            <person name="Zehr J.P."/>
        </authorList>
    </citation>
    <scope>NUCLEOTIDE SEQUENCE [LARGE SCALE GENOMIC DNA]</scope>
    <source>
        <strain evidence="2 3">WH 8502</strain>
    </source>
</reference>
<dbReference type="Gene3D" id="3.40.50.300">
    <property type="entry name" value="P-loop containing nucleotide triphosphate hydrolases"/>
    <property type="match status" value="1"/>
</dbReference>
<proteinExistence type="predicted"/>
<dbReference type="GO" id="GO:0016887">
    <property type="term" value="F:ATP hydrolysis activity"/>
    <property type="evidence" value="ECO:0007669"/>
    <property type="project" value="InterPro"/>
</dbReference>
<sequence>MTEVHPEFSNKNERSENDLFLPFTYEEILKKIGKDKSRLVDLIVPVTQFEKQIIQVVLDIENAGYLLFLYGVSGVGKSTFISSLKFQKHIPIQSIVSIDASELDYENKSDIKLKQLLKQIKKEARDFFSENNQSNDKLCIVIDYLENLNDEDNNNVKAFFRDLNGLLRKYPILIIWPVTVREDLENMQEFAKSFSSTMFHRIRPAINFTGPPLDEYPNIAKKTIMFFNEGKSCYEFQLTDNDLENLKKGYEKKAQEKHLIRDYLKDIRSLWEERTDYISGIVKNVPKPTEVWFIFSYPEAEDIVARFAKQTPDIINEMWNADYKSLFVYISDNNQRKADWKPQRLTLALSSRMLTTKIMYLPTNALVSCIAAYAKDAEIPIPKEDLLNRDKYNILQHWCIKSNAKKTLSTTPLYLQLSGVSITGGKRKSGRVEKGLKNATPAFEKINKDISDKKISDQKFNKAVCLALQDVFNNSEHNFDFVAEKPHPHLTNIRPDILVDTNDKLVCLEFCYTNNKTPGNMADYVLRKLNQYMKQLKDNFEIPKDLLS</sequence>
<feature type="domain" description="ATPase AAA-type core" evidence="1">
    <location>
        <begin position="68"/>
        <end position="155"/>
    </location>
</feature>
<dbReference type="Proteomes" id="UP000018348">
    <property type="component" value="Unassembled WGS sequence"/>
</dbReference>
<comment type="caution">
    <text evidence="2">The sequence shown here is derived from an EMBL/GenBank/DDBJ whole genome shotgun (WGS) entry which is preliminary data.</text>
</comment>
<name>T2IAQ3_CROWT</name>
<organism evidence="2 3">
    <name type="scientific">Crocosphaera watsonii WH 8502</name>
    <dbReference type="NCBI Taxonomy" id="423474"/>
    <lineage>
        <taxon>Bacteria</taxon>
        <taxon>Bacillati</taxon>
        <taxon>Cyanobacteriota</taxon>
        <taxon>Cyanophyceae</taxon>
        <taxon>Oscillatoriophycideae</taxon>
        <taxon>Chroococcales</taxon>
        <taxon>Aphanothecaceae</taxon>
        <taxon>Crocosphaera</taxon>
    </lineage>
</organism>
<evidence type="ECO:0000259" key="1">
    <source>
        <dbReference type="Pfam" id="PF00004"/>
    </source>
</evidence>
<dbReference type="Pfam" id="PF00004">
    <property type="entry name" value="AAA"/>
    <property type="match status" value="1"/>
</dbReference>
<protein>
    <recommendedName>
        <fullName evidence="1">ATPase AAA-type core domain-containing protein</fullName>
    </recommendedName>
</protein>
<gene>
    <name evidence="2" type="ORF">CWATWH8502_4213</name>
</gene>
<dbReference type="InterPro" id="IPR003959">
    <property type="entry name" value="ATPase_AAA_core"/>
</dbReference>
<dbReference type="SUPFAM" id="SSF52540">
    <property type="entry name" value="P-loop containing nucleoside triphosphate hydrolases"/>
    <property type="match status" value="1"/>
</dbReference>
<evidence type="ECO:0000313" key="3">
    <source>
        <dbReference type="Proteomes" id="UP000018348"/>
    </source>
</evidence>
<dbReference type="GO" id="GO:0005524">
    <property type="term" value="F:ATP binding"/>
    <property type="evidence" value="ECO:0007669"/>
    <property type="project" value="InterPro"/>
</dbReference>